<evidence type="ECO:0000313" key="4">
    <source>
        <dbReference type="Proteomes" id="UP000000851"/>
    </source>
</evidence>
<feature type="transmembrane region" description="Helical" evidence="2">
    <location>
        <begin position="299"/>
        <end position="321"/>
    </location>
</feature>
<feature type="compositionally biased region" description="Polar residues" evidence="1">
    <location>
        <begin position="130"/>
        <end position="140"/>
    </location>
</feature>
<dbReference type="OrthoDB" id="4349935at2"/>
<feature type="region of interest" description="Disordered" evidence="1">
    <location>
        <begin position="253"/>
        <end position="275"/>
    </location>
</feature>
<dbReference type="eggNOG" id="COG1316">
    <property type="taxonomic scope" value="Bacteria"/>
</dbReference>
<dbReference type="InParanoid" id="C7Q899"/>
<feature type="compositionally biased region" description="Polar residues" evidence="1">
    <location>
        <begin position="187"/>
        <end position="210"/>
    </location>
</feature>
<dbReference type="PANTHER" id="PTHR33392">
    <property type="entry name" value="POLYISOPRENYL-TEICHOIC ACID--PEPTIDOGLYCAN TEICHOIC ACID TRANSFERASE TAGU"/>
    <property type="match status" value="1"/>
</dbReference>
<dbReference type="HOGENOM" id="CLU_394667_0_0_11"/>
<dbReference type="EMBL" id="CP001700">
    <property type="protein sequence ID" value="ACU76087.1"/>
    <property type="molecule type" value="Genomic_DNA"/>
</dbReference>
<dbReference type="InterPro" id="IPR050922">
    <property type="entry name" value="LytR/CpsA/Psr_CW_biosynth"/>
</dbReference>
<keyword evidence="2" id="KW-1133">Transmembrane helix</keyword>
<feature type="region of interest" description="Disordered" evidence="1">
    <location>
        <begin position="676"/>
        <end position="698"/>
    </location>
</feature>
<evidence type="ECO:0000313" key="3">
    <source>
        <dbReference type="EMBL" id="ACU76087.1"/>
    </source>
</evidence>
<feature type="compositionally biased region" description="Polar residues" evidence="1">
    <location>
        <begin position="169"/>
        <end position="179"/>
    </location>
</feature>
<dbReference type="AlphaFoldDB" id="C7Q899"/>
<proteinExistence type="predicted"/>
<keyword evidence="2" id="KW-0472">Membrane</keyword>
<feature type="compositionally biased region" description="Basic and acidic residues" evidence="1">
    <location>
        <begin position="45"/>
        <end position="61"/>
    </location>
</feature>
<keyword evidence="4" id="KW-1185">Reference proteome</keyword>
<dbReference type="Proteomes" id="UP000000851">
    <property type="component" value="Chromosome"/>
</dbReference>
<keyword evidence="2" id="KW-0812">Transmembrane</keyword>
<feature type="compositionally biased region" description="Low complexity" evidence="1">
    <location>
        <begin position="141"/>
        <end position="151"/>
    </location>
</feature>
<gene>
    <name evidence="3" type="ordered locus">Caci_7258</name>
</gene>
<dbReference type="PANTHER" id="PTHR33392:SF6">
    <property type="entry name" value="POLYISOPRENYL-TEICHOIC ACID--PEPTIDOGLYCAN TEICHOIC ACID TRANSFERASE TAGU"/>
    <property type="match status" value="1"/>
</dbReference>
<accession>C7Q899</accession>
<evidence type="ECO:0000256" key="1">
    <source>
        <dbReference type="SAM" id="MobiDB-lite"/>
    </source>
</evidence>
<feature type="region of interest" description="Disordered" evidence="1">
    <location>
        <begin position="1"/>
        <end position="222"/>
    </location>
</feature>
<name>C7Q899_CATAD</name>
<reference evidence="3 4" key="1">
    <citation type="journal article" date="2009" name="Stand. Genomic Sci.">
        <title>Complete genome sequence of Catenulispora acidiphila type strain (ID 139908).</title>
        <authorList>
            <person name="Copeland A."/>
            <person name="Lapidus A."/>
            <person name="Glavina Del Rio T."/>
            <person name="Nolan M."/>
            <person name="Lucas S."/>
            <person name="Chen F."/>
            <person name="Tice H."/>
            <person name="Cheng J.F."/>
            <person name="Bruce D."/>
            <person name="Goodwin L."/>
            <person name="Pitluck S."/>
            <person name="Mikhailova N."/>
            <person name="Pati A."/>
            <person name="Ivanova N."/>
            <person name="Mavromatis K."/>
            <person name="Chen A."/>
            <person name="Palaniappan K."/>
            <person name="Chain P."/>
            <person name="Land M."/>
            <person name="Hauser L."/>
            <person name="Chang Y.J."/>
            <person name="Jeffries C.D."/>
            <person name="Chertkov O."/>
            <person name="Brettin T."/>
            <person name="Detter J.C."/>
            <person name="Han C."/>
            <person name="Ali Z."/>
            <person name="Tindall B.J."/>
            <person name="Goker M."/>
            <person name="Bristow J."/>
            <person name="Eisen J.A."/>
            <person name="Markowitz V."/>
            <person name="Hugenholtz P."/>
            <person name="Kyrpides N.C."/>
            <person name="Klenk H.P."/>
        </authorList>
    </citation>
    <scope>NUCLEOTIDE SEQUENCE [LARGE SCALE GENOMIC DNA]</scope>
    <source>
        <strain evidence="4">DSM 44928 / JCM 14897 / NBRC 102108 / NRRL B-24433 / ID139908</strain>
    </source>
</reference>
<dbReference type="KEGG" id="cai:Caci_7258"/>
<dbReference type="STRING" id="479433.Caci_7258"/>
<dbReference type="Gene3D" id="3.40.630.190">
    <property type="entry name" value="LCP protein"/>
    <property type="match status" value="1"/>
</dbReference>
<feature type="compositionally biased region" description="Low complexity" evidence="1">
    <location>
        <begin position="76"/>
        <end position="115"/>
    </location>
</feature>
<feature type="compositionally biased region" description="Low complexity" evidence="1">
    <location>
        <begin position="684"/>
        <end position="698"/>
    </location>
</feature>
<evidence type="ECO:0008006" key="5">
    <source>
        <dbReference type="Google" id="ProtNLM"/>
    </source>
</evidence>
<sequence length="698" mass="72909">MSWPGENDPPTSGGSGGRGRRRRSDNPPEDPYQASQDPAGTGRRGSGEYERPPEFVARAEQEAAAYDQYSGYGEPGYYQADQYQTDQYQQDPYQQGGYQQGGYQQYQAQDPYQAQSYGYGNAAYPDAPAQYQNLDSSGFYQPTYQAPAPETQQPPPQLPPSSYEYDSYGQAQVPASSYQPAPPLPQQPSYEQPSYEQPSYEQPSYDQPSYEQPAAPRVSAFPTMPEPVAGFVPDPEPMPAAQSPFETPTRLVAPESEAEAADGSSDTGDTGDTEGELTNWLQFVGTDDRRVERARRRRIQLIALATVLALLAVGGGAWALFSGGSSTKATETTVLFQVKDPNGNAVGNVVLVADKTEVAGKSDPAGRGAAVLIPSELSVESAALDSQPFGGAMPSSAPAGKDALTSLLGVDVDGVWSMDELTFAALLNSLIGVTVTVDPASAAAVLGPDGKPLFQAGSEDLTGDKAAYYATYKPKGEAPAKQMARFGQVVQGMLAKMPHSASTTTAVLNSLAAVPDPALPNDRLAAILTALGAEEQGHRFAEQPLPVRADGSGVMDLDKASVVVKTLLGGASTAKDNGGLSRVSVADGTGRVDTVSSRAMAESKLVGGGYTPMDQGVTAQTPTTYVMVPTQGATSLGDQIALALGLPDSAVRVTPFDSTLTDARVVLGADWTQVGQVPADQPTSPSGPAASSSSSAAG</sequence>
<organism evidence="3 4">
    <name type="scientific">Catenulispora acidiphila (strain DSM 44928 / JCM 14897 / NBRC 102108 / NRRL B-24433 / ID139908)</name>
    <dbReference type="NCBI Taxonomy" id="479433"/>
    <lineage>
        <taxon>Bacteria</taxon>
        <taxon>Bacillati</taxon>
        <taxon>Actinomycetota</taxon>
        <taxon>Actinomycetes</taxon>
        <taxon>Catenulisporales</taxon>
        <taxon>Catenulisporaceae</taxon>
        <taxon>Catenulispora</taxon>
    </lineage>
</organism>
<dbReference type="RefSeq" id="WP_015795815.1">
    <property type="nucleotide sequence ID" value="NC_013131.1"/>
</dbReference>
<protein>
    <recommendedName>
        <fullName evidence="5">Cell envelope-related transcriptional attenuator</fullName>
    </recommendedName>
</protein>
<evidence type="ECO:0000256" key="2">
    <source>
        <dbReference type="SAM" id="Phobius"/>
    </source>
</evidence>